<dbReference type="EMBL" id="CP034672">
    <property type="protein sequence ID" value="AZS25179.1"/>
    <property type="molecule type" value="Genomic_DNA"/>
</dbReference>
<dbReference type="SUPFAM" id="SSF75169">
    <property type="entry name" value="DsrEFH-like"/>
    <property type="match status" value="1"/>
</dbReference>
<dbReference type="AlphaFoldDB" id="A0A1Q1JKS2"/>
<evidence type="ECO:0000313" key="1">
    <source>
        <dbReference type="EMBL" id="AZS25179.1"/>
    </source>
</evidence>
<dbReference type="Gene3D" id="3.40.1260.10">
    <property type="entry name" value="DsrEFH-like"/>
    <property type="match status" value="1"/>
</dbReference>
<dbReference type="KEGG" id="vau:VANGNB10_cI0240"/>
<dbReference type="Proteomes" id="UP000722957">
    <property type="component" value="Unassembled WGS sequence"/>
</dbReference>
<proteinExistence type="predicted"/>
<protein>
    <submittedName>
        <fullName evidence="2">Sulfurtransferase complex subunit TusB</fullName>
    </submittedName>
</protein>
<sequence>MLHIVKDTAKLALAQRYCLAEDSIILVEEAVYMSNPSAGSFLLLNDLNRVYVLLEDLCARGVQDLCSVQITKVDFSGFVELTTNYEKSITW</sequence>
<dbReference type="InterPro" id="IPR027396">
    <property type="entry name" value="DsrEFH-like"/>
</dbReference>
<name>A0A1Q1JKS2_VIBAN</name>
<dbReference type="PANTHER" id="PTHR37526">
    <property type="entry name" value="PROTEIN TUSB"/>
    <property type="match status" value="1"/>
</dbReference>
<dbReference type="Proteomes" id="UP000256923">
    <property type="component" value="Chromosome 1"/>
</dbReference>
<reference evidence="1 3" key="1">
    <citation type="submission" date="2018-12" db="EMBL/GenBank/DDBJ databases">
        <title>Characterization and Draft Genome of Vibrio anguillarum J360 Marine Pathogen Isolated from an Outbreak in Lumpfish (Cyclopterus lumpus).</title>
        <authorList>
            <person name="Vasquez J.I."/>
            <person name="Cao T."/>
            <person name="Chakraborty S."/>
            <person name="Gnanagobal H."/>
            <person name="Wescot J."/>
            <person name="Boyce D."/>
            <person name="Santander J."/>
        </authorList>
    </citation>
    <scope>NUCLEOTIDE SEQUENCE [LARGE SCALE GENOMIC DNA]</scope>
    <source>
        <strain evidence="1 3">J360</strain>
    </source>
</reference>
<evidence type="ECO:0000313" key="3">
    <source>
        <dbReference type="Proteomes" id="UP000256923"/>
    </source>
</evidence>
<dbReference type="Pfam" id="PF04077">
    <property type="entry name" value="DsrH"/>
    <property type="match status" value="1"/>
</dbReference>
<dbReference type="GO" id="GO:1990228">
    <property type="term" value="C:sulfurtransferase complex"/>
    <property type="evidence" value="ECO:0007669"/>
    <property type="project" value="TreeGrafter"/>
</dbReference>
<dbReference type="InterPro" id="IPR007215">
    <property type="entry name" value="Sulphur_relay_TusB/DsrH"/>
</dbReference>
<evidence type="ECO:0000313" key="2">
    <source>
        <dbReference type="EMBL" id="MBF4272461.1"/>
    </source>
</evidence>
<dbReference type="GO" id="GO:0002143">
    <property type="term" value="P:tRNA wobble position uridine thiolation"/>
    <property type="evidence" value="ECO:0007669"/>
    <property type="project" value="InterPro"/>
</dbReference>
<dbReference type="RefSeq" id="WP_013857922.1">
    <property type="nucleotide sequence ID" value="NZ_CP020534.1"/>
</dbReference>
<reference evidence="2 4" key="2">
    <citation type="journal article" date="2021" name="PeerJ">
        <title>Analysis of 44 Vibrio anguillarum genomes reveals high genetic diversity.</title>
        <authorList>
            <person name="Hansen M.J."/>
            <person name="Dalsgaard I."/>
        </authorList>
    </citation>
    <scope>NUCLEOTIDE SEQUENCE [LARGE SCALE GENOMIC DNA]</scope>
    <source>
        <strain evidence="2 4">17-16730-2A</strain>
    </source>
</reference>
<keyword evidence="1" id="KW-0808">Transferase</keyword>
<dbReference type="OMA" id="YAANPQH"/>
<dbReference type="GO" id="GO:0016740">
    <property type="term" value="F:transferase activity"/>
    <property type="evidence" value="ECO:0007669"/>
    <property type="project" value="UniProtKB-KW"/>
</dbReference>
<dbReference type="NCBIfam" id="TIGR03011">
    <property type="entry name" value="sulf_tusB_dsrH"/>
    <property type="match status" value="1"/>
</dbReference>
<evidence type="ECO:0000313" key="4">
    <source>
        <dbReference type="Proteomes" id="UP000722957"/>
    </source>
</evidence>
<accession>A0A1Q1JKS2</accession>
<dbReference type="EMBL" id="RDOM01000025">
    <property type="protein sequence ID" value="MBF4272461.1"/>
    <property type="molecule type" value="Genomic_DNA"/>
</dbReference>
<organism evidence="2 4">
    <name type="scientific">Vibrio anguillarum</name>
    <name type="common">Listonella anguillarum</name>
    <dbReference type="NCBI Taxonomy" id="55601"/>
    <lineage>
        <taxon>Bacteria</taxon>
        <taxon>Pseudomonadati</taxon>
        <taxon>Pseudomonadota</taxon>
        <taxon>Gammaproteobacteria</taxon>
        <taxon>Vibrionales</taxon>
        <taxon>Vibrionaceae</taxon>
        <taxon>Vibrio</taxon>
    </lineage>
</organism>
<dbReference type="PANTHER" id="PTHR37526:SF1">
    <property type="entry name" value="PROTEIN TUSB"/>
    <property type="match status" value="1"/>
</dbReference>
<gene>
    <name evidence="2" type="primary">dsrH</name>
    <name evidence="1" type="ORF">DYL72_09170</name>
    <name evidence="2" type="ORF">EAY07_10450</name>
</gene>